<reference evidence="2 3" key="1">
    <citation type="submission" date="2016-10" db="EMBL/GenBank/DDBJ databases">
        <authorList>
            <person name="de Groot N.N."/>
        </authorList>
    </citation>
    <scope>NUCLEOTIDE SEQUENCE [LARGE SCALE GENOMIC DNA]</scope>
    <source>
        <strain evidence="2 3">DSM 22900</strain>
    </source>
</reference>
<accession>A0A1I1EE55</accession>
<keyword evidence="1" id="KW-0732">Signal</keyword>
<name>A0A1I1EE55_9SPHI</name>
<dbReference type="AlphaFoldDB" id="A0A1I1EE55"/>
<dbReference type="Proteomes" id="UP000199577">
    <property type="component" value="Unassembled WGS sequence"/>
</dbReference>
<evidence type="ECO:0008006" key="4">
    <source>
        <dbReference type="Google" id="ProtNLM"/>
    </source>
</evidence>
<gene>
    <name evidence="2" type="ORF">SAMN05421747_101421</name>
</gene>
<proteinExistence type="predicted"/>
<dbReference type="EMBL" id="FOLL01000001">
    <property type="protein sequence ID" value="SFB83608.1"/>
    <property type="molecule type" value="Genomic_DNA"/>
</dbReference>
<keyword evidence="3" id="KW-1185">Reference proteome</keyword>
<feature type="chain" id="PRO_5011606213" description="Outer membrane protein beta-barrel domain-containing protein" evidence="1">
    <location>
        <begin position="40"/>
        <end position="200"/>
    </location>
</feature>
<organism evidence="2 3">
    <name type="scientific">Parapedobacter composti</name>
    <dbReference type="NCBI Taxonomy" id="623281"/>
    <lineage>
        <taxon>Bacteria</taxon>
        <taxon>Pseudomonadati</taxon>
        <taxon>Bacteroidota</taxon>
        <taxon>Sphingobacteriia</taxon>
        <taxon>Sphingobacteriales</taxon>
        <taxon>Sphingobacteriaceae</taxon>
        <taxon>Parapedobacter</taxon>
    </lineage>
</organism>
<evidence type="ECO:0000256" key="1">
    <source>
        <dbReference type="SAM" id="SignalP"/>
    </source>
</evidence>
<evidence type="ECO:0000313" key="3">
    <source>
        <dbReference type="Proteomes" id="UP000199577"/>
    </source>
</evidence>
<protein>
    <recommendedName>
        <fullName evidence="4">Outer membrane protein beta-barrel domain-containing protein</fullName>
    </recommendedName>
</protein>
<evidence type="ECO:0000313" key="2">
    <source>
        <dbReference type="EMBL" id="SFB83608.1"/>
    </source>
</evidence>
<feature type="signal peptide" evidence="1">
    <location>
        <begin position="1"/>
        <end position="39"/>
    </location>
</feature>
<dbReference type="STRING" id="623281.SAMN05421747_101421"/>
<sequence length="200" mass="21550">MSMLTTSHVFGKFNLSIMKKVFCLLLLSSCLFANKNATAQSGSVFSDRLELGLAANYNTDVNRFGLSGHAKWLFPSPTNGQFLITGKLTHTAPSNGNFFSTLDRGKYDNIAAAHLMGGYRYYFRSGPRNPVAAGSAFFVEGNAGLSFVSRGRTFGAGLNPAVGYSTLSGLAFSLGYQGVLAFHRDKQGLQLLEAGVAYRF</sequence>